<evidence type="ECO:0000313" key="1">
    <source>
        <dbReference type="EMBL" id="DAD84036.1"/>
    </source>
</evidence>
<accession>A0A8S5MPA5</accession>
<dbReference type="Gene3D" id="3.40.1350.10">
    <property type="match status" value="1"/>
</dbReference>
<name>A0A8S5MPA5_9CAUD</name>
<dbReference type="EMBL" id="BK014951">
    <property type="protein sequence ID" value="DAD84036.1"/>
    <property type="molecule type" value="Genomic_DNA"/>
</dbReference>
<dbReference type="GO" id="GO:0003676">
    <property type="term" value="F:nucleic acid binding"/>
    <property type="evidence" value="ECO:0007669"/>
    <property type="project" value="InterPro"/>
</dbReference>
<reference evidence="1" key="1">
    <citation type="journal article" date="2021" name="Proc. Natl. Acad. Sci. U.S.A.">
        <title>A Catalog of Tens of Thousands of Viruses from Human Metagenomes Reveals Hidden Associations with Chronic Diseases.</title>
        <authorList>
            <person name="Tisza M.J."/>
            <person name="Buck C.B."/>
        </authorList>
    </citation>
    <scope>NUCLEOTIDE SEQUENCE</scope>
    <source>
        <strain evidence="1">Ct0yq10</strain>
    </source>
</reference>
<proteinExistence type="predicted"/>
<protein>
    <submittedName>
        <fullName evidence="1">Nuclease</fullName>
    </submittedName>
</protein>
<sequence length="111" mass="12762">MASRLEADFQKMVVKRLREAYRGLLLVAKTDPGSIQGMPDLIVLCGSQYALLEVKRSATAKKRPNQGYYIEKFGKDTFTAFIYPENEHEVIWYMLEFFGLDPNLYFQVGGK</sequence>
<dbReference type="InterPro" id="IPR011856">
    <property type="entry name" value="tRNA_endonuc-like_dom_sf"/>
</dbReference>
<organism evidence="1">
    <name type="scientific">Siphoviridae sp. ct0yq10</name>
    <dbReference type="NCBI Taxonomy" id="2826270"/>
    <lineage>
        <taxon>Viruses</taxon>
        <taxon>Duplodnaviria</taxon>
        <taxon>Heunggongvirae</taxon>
        <taxon>Uroviricota</taxon>
        <taxon>Caudoviricetes</taxon>
    </lineage>
</organism>